<keyword evidence="3 5" id="KW-0547">Nucleotide-binding</keyword>
<dbReference type="InterPro" id="IPR036388">
    <property type="entry name" value="WH-like_DNA-bd_sf"/>
</dbReference>
<dbReference type="InterPro" id="IPR014277">
    <property type="entry name" value="Orc1/Cdc6_arc"/>
</dbReference>
<reference evidence="9" key="1">
    <citation type="journal article" date="2015" name="MBio">
        <title>Genome-Resolved Metagenomic Analysis Reveals Roles for Candidate Phyla and Other Microbial Community Members in Biogeochemical Transformations in Oil Reservoirs.</title>
        <authorList>
            <person name="Hu P."/>
            <person name="Tom L."/>
            <person name="Singh A."/>
            <person name="Thomas B.C."/>
            <person name="Baker B.J."/>
            <person name="Piceno Y.M."/>
            <person name="Andersen G.L."/>
            <person name="Banfield J.F."/>
        </authorList>
    </citation>
    <scope>NUCLEOTIDE SEQUENCE [LARGE SCALE GENOMIC DNA]</scope>
</reference>
<evidence type="ECO:0000256" key="1">
    <source>
        <dbReference type="ARBA" id="ARBA00006184"/>
    </source>
</evidence>
<dbReference type="NCBIfam" id="NF001626">
    <property type="entry name" value="PRK00411.1-5"/>
    <property type="match status" value="1"/>
</dbReference>
<accession>A0A101IQE4</accession>
<evidence type="ECO:0000259" key="6">
    <source>
        <dbReference type="SMART" id="SM00382"/>
    </source>
</evidence>
<dbReference type="NCBIfam" id="TIGR02928">
    <property type="entry name" value="orc1/cdc6 family replication initiation protein"/>
    <property type="match status" value="1"/>
</dbReference>
<protein>
    <recommendedName>
        <fullName evidence="5">ORC1-type DNA replication protein</fullName>
    </recommendedName>
</protein>
<dbReference type="SMART" id="SM01074">
    <property type="entry name" value="Cdc6_C"/>
    <property type="match status" value="1"/>
</dbReference>
<dbReference type="HAMAP" id="MF_01407">
    <property type="entry name" value="ORC1_type_DNA_replic_protein"/>
    <property type="match status" value="1"/>
</dbReference>
<feature type="domain" description="AAA+ ATPase" evidence="6">
    <location>
        <begin position="50"/>
        <end position="207"/>
    </location>
</feature>
<dbReference type="GO" id="GO:0006260">
    <property type="term" value="P:DNA replication"/>
    <property type="evidence" value="ECO:0007669"/>
    <property type="project" value="UniProtKB-UniRule"/>
</dbReference>
<feature type="binding site" evidence="5">
    <location>
        <position position="218"/>
    </location>
    <ligand>
        <name>ATP</name>
        <dbReference type="ChEBI" id="CHEBI:30616"/>
    </ligand>
</feature>
<comment type="caution">
    <text evidence="8">The sequence shown here is derived from an EMBL/GenBank/DDBJ whole genome shotgun (WGS) entry which is preliminary data.</text>
</comment>
<feature type="binding site" evidence="5">
    <location>
        <position position="206"/>
    </location>
    <ligand>
        <name>ATP</name>
        <dbReference type="ChEBI" id="CHEBI:30616"/>
    </ligand>
</feature>
<dbReference type="Gene3D" id="1.10.10.10">
    <property type="entry name" value="Winged helix-like DNA-binding domain superfamily/Winged helix DNA-binding domain"/>
    <property type="match status" value="1"/>
</dbReference>
<comment type="similarity">
    <text evidence="1 5">Belongs to the CDC6/cdc18 family.</text>
</comment>
<dbReference type="Gene3D" id="1.10.8.60">
    <property type="match status" value="1"/>
</dbReference>
<dbReference type="PANTHER" id="PTHR10763">
    <property type="entry name" value="CELL DIVISION CONTROL PROTEIN 6-RELATED"/>
    <property type="match status" value="1"/>
</dbReference>
<evidence type="ECO:0000259" key="7">
    <source>
        <dbReference type="SMART" id="SM01074"/>
    </source>
</evidence>
<dbReference type="InterPro" id="IPR003593">
    <property type="entry name" value="AAA+_ATPase"/>
</dbReference>
<dbReference type="SUPFAM" id="SSF46785">
    <property type="entry name" value="Winged helix' DNA-binding domain"/>
    <property type="match status" value="1"/>
</dbReference>
<organism evidence="8 9">
    <name type="scientific">Methanoculleus marisnigri</name>
    <dbReference type="NCBI Taxonomy" id="2198"/>
    <lineage>
        <taxon>Archaea</taxon>
        <taxon>Methanobacteriati</taxon>
        <taxon>Methanobacteriota</taxon>
        <taxon>Stenosarchaea group</taxon>
        <taxon>Methanomicrobia</taxon>
        <taxon>Methanomicrobiales</taxon>
        <taxon>Methanomicrobiaceae</taxon>
        <taxon>Methanoculleus</taxon>
    </lineage>
</organism>
<feature type="binding site" evidence="5">
    <location>
        <begin position="62"/>
        <end position="66"/>
    </location>
    <ligand>
        <name>ATP</name>
        <dbReference type="ChEBI" id="CHEBI:30616"/>
    </ligand>
</feature>
<dbReference type="Pfam" id="PF13401">
    <property type="entry name" value="AAA_22"/>
    <property type="match status" value="1"/>
</dbReference>
<evidence type="ECO:0000256" key="4">
    <source>
        <dbReference type="ARBA" id="ARBA00022840"/>
    </source>
</evidence>
<dbReference type="PATRIC" id="fig|2198.3.peg.1850"/>
<evidence type="ECO:0000256" key="2">
    <source>
        <dbReference type="ARBA" id="ARBA00022705"/>
    </source>
</evidence>
<proteinExistence type="inferred from homology"/>
<comment type="function">
    <text evidence="5">Involved in regulation of DNA replication.</text>
</comment>
<keyword evidence="2 5" id="KW-0235">DNA replication</keyword>
<dbReference type="PANTHER" id="PTHR10763:SF26">
    <property type="entry name" value="CELL DIVISION CONTROL PROTEIN 6 HOMOLOG"/>
    <property type="match status" value="1"/>
</dbReference>
<dbReference type="SMART" id="SM00382">
    <property type="entry name" value="AAA"/>
    <property type="match status" value="1"/>
</dbReference>
<dbReference type="Proteomes" id="UP000054598">
    <property type="component" value="Unassembled WGS sequence"/>
</dbReference>
<evidence type="ECO:0000313" key="8">
    <source>
        <dbReference type="EMBL" id="KUK99458.1"/>
    </source>
</evidence>
<evidence type="ECO:0000256" key="3">
    <source>
        <dbReference type="ARBA" id="ARBA00022741"/>
    </source>
</evidence>
<dbReference type="GO" id="GO:0016887">
    <property type="term" value="F:ATP hydrolysis activity"/>
    <property type="evidence" value="ECO:0007669"/>
    <property type="project" value="InterPro"/>
</dbReference>
<feature type="domain" description="Cdc6 C-terminal" evidence="7">
    <location>
        <begin position="300"/>
        <end position="374"/>
    </location>
</feature>
<keyword evidence="4 5" id="KW-0067">ATP-binding</keyword>
<dbReference type="InterPro" id="IPR015163">
    <property type="entry name" value="Cdc6_C"/>
</dbReference>
<dbReference type="InterPro" id="IPR050311">
    <property type="entry name" value="ORC1/CDC6"/>
</dbReference>
<dbReference type="InterPro" id="IPR049945">
    <property type="entry name" value="AAA_22"/>
</dbReference>
<dbReference type="Pfam" id="PF22703">
    <property type="entry name" value="Cdc6_lid"/>
    <property type="match status" value="1"/>
</dbReference>
<evidence type="ECO:0000313" key="9">
    <source>
        <dbReference type="Proteomes" id="UP000054598"/>
    </source>
</evidence>
<dbReference type="InterPro" id="IPR055237">
    <property type="entry name" value="Cdc6_lid"/>
</dbReference>
<dbReference type="SUPFAM" id="SSF52540">
    <property type="entry name" value="P-loop containing nucleoside triphosphate hydrolases"/>
    <property type="match status" value="1"/>
</dbReference>
<dbReference type="InterPro" id="IPR036390">
    <property type="entry name" value="WH_DNA-bd_sf"/>
</dbReference>
<dbReference type="EMBL" id="LGHE01000260">
    <property type="protein sequence ID" value="KUK99458.1"/>
    <property type="molecule type" value="Genomic_DNA"/>
</dbReference>
<dbReference type="InterPro" id="IPR027417">
    <property type="entry name" value="P-loop_NTPase"/>
</dbReference>
<name>A0A101IQE4_9EURY</name>
<evidence type="ECO:0000256" key="5">
    <source>
        <dbReference type="HAMAP-Rule" id="MF_01407"/>
    </source>
</evidence>
<dbReference type="GO" id="GO:0005524">
    <property type="term" value="F:ATP binding"/>
    <property type="evidence" value="ECO:0007669"/>
    <property type="project" value="UniProtKB-UniRule"/>
</dbReference>
<dbReference type="AlphaFoldDB" id="A0A101IQE4"/>
<dbReference type="NCBIfam" id="NF001624">
    <property type="entry name" value="PRK00411.1-2"/>
    <property type="match status" value="1"/>
</dbReference>
<dbReference type="Gene3D" id="3.40.50.300">
    <property type="entry name" value="P-loop containing nucleotide triphosphate hydrolases"/>
    <property type="match status" value="1"/>
</dbReference>
<sequence length="380" mass="43844">MKKNLLMWEETLFRDPEVFEIDYVPEQFNHRDAQIRELAFQVRPGLRGVRPQNTICRGLPGTGKTTSVRKVLAEIEEATKKLVPVYINCQIDNTKFAIFSQIYRRITGHLPPASGTSFKQVFDAIARILQREEQVLLVALDDANYLLYENEINQVLYPLLRSHEAYPGVRIGVIAIVSDMSVNLQSEVDARVASVFRPTEVYFPPYSGEEVHDILEERVLQGLYPNVLRPEMLDLVVEQTMKSGDLRVGIDLLKRAALNAEKEARRFVERDDVCKAYEVSRYLHLSFSLRALKAEEKEVLGRIAEMAARDDQEMNAGDVYRFVKEQVAVSYTKYYEMIQKFDAMRLLNLHYRQGKGRTRLISLRYDPGRVLEHLGLEQTI</sequence>
<gene>
    <name evidence="8" type="ORF">XE10_1820</name>
</gene>